<reference evidence="3 4" key="1">
    <citation type="submission" date="2019-07" db="EMBL/GenBank/DDBJ databases">
        <title>Genome sequencing of lignin-degrading bacterial isolates.</title>
        <authorList>
            <person name="Gladden J."/>
        </authorList>
    </citation>
    <scope>NUCLEOTIDE SEQUENCE [LARGE SCALE GENOMIC DNA]</scope>
    <source>
        <strain evidence="3 4">J45</strain>
    </source>
</reference>
<dbReference type="Gene3D" id="1.20.120.450">
    <property type="entry name" value="dinb family like domain"/>
    <property type="match status" value="1"/>
</dbReference>
<evidence type="ECO:0000256" key="1">
    <source>
        <dbReference type="SAM" id="MobiDB-lite"/>
    </source>
</evidence>
<sequence>MRKDESGNPRVERQAQAQHGAVTTMQQDPRPLVRAALDRARRIVAGVSIEHLAAPTPCPEFNVRTLIGHLTATLERSAAIGSGRDPRTVPEFLTSENDDWPAVLDAAADRFWQVWDDDALLDTPVTAPWGTFPGRVALFIELDELLVHGWDIAVATGQDAEADPALAEAALEIMKITLPESPREGFPFGPPVTPAPDAGPTERLVNWVGRAGAPWSGRRG</sequence>
<dbReference type="SUPFAM" id="SSF109854">
    <property type="entry name" value="DinB/YfiT-like putative metalloenzymes"/>
    <property type="match status" value="1"/>
</dbReference>
<evidence type="ECO:0000313" key="4">
    <source>
        <dbReference type="Proteomes" id="UP000317573"/>
    </source>
</evidence>
<dbReference type="GO" id="GO:0046872">
    <property type="term" value="F:metal ion binding"/>
    <property type="evidence" value="ECO:0007669"/>
    <property type="project" value="InterPro"/>
</dbReference>
<dbReference type="AlphaFoldDB" id="A0A562DJ54"/>
<gene>
    <name evidence="3" type="ORF">L618_000500000100</name>
</gene>
<feature type="region of interest" description="Disordered" evidence="1">
    <location>
        <begin position="1"/>
        <end position="30"/>
    </location>
</feature>
<proteinExistence type="predicted"/>
<dbReference type="InterPro" id="IPR017517">
    <property type="entry name" value="Maleyloyr_isom"/>
</dbReference>
<dbReference type="InterPro" id="IPR017520">
    <property type="entry name" value="CHP03086"/>
</dbReference>
<dbReference type="InterPro" id="IPR024344">
    <property type="entry name" value="MDMPI_metal-binding"/>
</dbReference>
<organism evidence="3 4">
    <name type="scientific">Rhodococcus rhodochrous J45</name>
    <dbReference type="NCBI Taxonomy" id="935266"/>
    <lineage>
        <taxon>Bacteria</taxon>
        <taxon>Bacillati</taxon>
        <taxon>Actinomycetota</taxon>
        <taxon>Actinomycetes</taxon>
        <taxon>Mycobacteriales</taxon>
        <taxon>Nocardiaceae</taxon>
        <taxon>Rhodococcus</taxon>
    </lineage>
</organism>
<evidence type="ECO:0000313" key="3">
    <source>
        <dbReference type="EMBL" id="TWH09690.1"/>
    </source>
</evidence>
<feature type="compositionally biased region" description="Basic and acidic residues" evidence="1">
    <location>
        <begin position="1"/>
        <end position="13"/>
    </location>
</feature>
<feature type="domain" description="Mycothiol-dependent maleylpyruvate isomerase metal-binding" evidence="2">
    <location>
        <begin position="33"/>
        <end position="153"/>
    </location>
</feature>
<feature type="compositionally biased region" description="Polar residues" evidence="1">
    <location>
        <begin position="15"/>
        <end position="27"/>
    </location>
</feature>
<name>A0A562DJ54_RHORH</name>
<accession>A0A562DJ54</accession>
<dbReference type="NCBIfam" id="TIGR03083">
    <property type="entry name" value="maleylpyruvate isomerase family mycothiol-dependent enzyme"/>
    <property type="match status" value="1"/>
</dbReference>
<evidence type="ECO:0000259" key="2">
    <source>
        <dbReference type="Pfam" id="PF11716"/>
    </source>
</evidence>
<protein>
    <submittedName>
        <fullName evidence="3">Uncharacterized protein (TIGR03086 family)</fullName>
    </submittedName>
</protein>
<dbReference type="NCBIfam" id="TIGR03086">
    <property type="entry name" value="TIGR03086 family metal-binding protein"/>
    <property type="match status" value="1"/>
</dbReference>
<dbReference type="EMBL" id="VLJT01000050">
    <property type="protein sequence ID" value="TWH09690.1"/>
    <property type="molecule type" value="Genomic_DNA"/>
</dbReference>
<dbReference type="InterPro" id="IPR034660">
    <property type="entry name" value="DinB/YfiT-like"/>
</dbReference>
<dbReference type="Pfam" id="PF11716">
    <property type="entry name" value="MDMPI_N"/>
    <property type="match status" value="1"/>
</dbReference>
<comment type="caution">
    <text evidence="3">The sequence shown here is derived from an EMBL/GenBank/DDBJ whole genome shotgun (WGS) entry which is preliminary data.</text>
</comment>
<dbReference type="Proteomes" id="UP000317573">
    <property type="component" value="Unassembled WGS sequence"/>
</dbReference>